<comment type="caution">
    <text evidence="1">The sequence shown here is derived from an EMBL/GenBank/DDBJ whole genome shotgun (WGS) entry which is preliminary data.</text>
</comment>
<evidence type="ECO:0000313" key="2">
    <source>
        <dbReference type="Proteomes" id="UP000587586"/>
    </source>
</evidence>
<name>A0A6V8N5T1_9BACT</name>
<evidence type="ECO:0000313" key="1">
    <source>
        <dbReference type="EMBL" id="GFO66973.1"/>
    </source>
</evidence>
<dbReference type="AlphaFoldDB" id="A0A6V8N5T1"/>
<sequence length="72" mass="8220">MSHETALSEPVLNMVAAKYPRMTPITHIEDYTPGGRVMSQTIGAGFFSNVFGYWPWLWGNTRVDRFTVLRVD</sequence>
<dbReference type="Proteomes" id="UP000587586">
    <property type="component" value="Unassembled WGS sequence"/>
</dbReference>
<organism evidence="1 2">
    <name type="scientific">Geomonas limicola</name>
    <dbReference type="NCBI Taxonomy" id="2740186"/>
    <lineage>
        <taxon>Bacteria</taxon>
        <taxon>Pseudomonadati</taxon>
        <taxon>Thermodesulfobacteriota</taxon>
        <taxon>Desulfuromonadia</taxon>
        <taxon>Geobacterales</taxon>
        <taxon>Geobacteraceae</taxon>
        <taxon>Geomonas</taxon>
    </lineage>
</organism>
<accession>A0A6V8N5T1</accession>
<gene>
    <name evidence="1" type="ORF">GMLC_05520</name>
</gene>
<keyword evidence="2" id="KW-1185">Reference proteome</keyword>
<reference evidence="2" key="1">
    <citation type="submission" date="2020-06" db="EMBL/GenBank/DDBJ databases">
        <title>Draft genomic sequecing of Geomonas sp. Red745.</title>
        <authorList>
            <person name="Itoh H."/>
            <person name="Xu Z.X."/>
            <person name="Ushijima N."/>
            <person name="Masuda Y."/>
            <person name="Shiratori Y."/>
            <person name="Senoo K."/>
        </authorList>
    </citation>
    <scope>NUCLEOTIDE SEQUENCE [LARGE SCALE GENOMIC DNA]</scope>
    <source>
        <strain evidence="2">Red745</strain>
    </source>
</reference>
<proteinExistence type="predicted"/>
<dbReference type="EMBL" id="BLXZ01000001">
    <property type="protein sequence ID" value="GFO66973.1"/>
    <property type="molecule type" value="Genomic_DNA"/>
</dbReference>
<protein>
    <submittedName>
        <fullName evidence="1">Uncharacterized protein</fullName>
    </submittedName>
</protein>